<dbReference type="Proteomes" id="UP000828390">
    <property type="component" value="Unassembled WGS sequence"/>
</dbReference>
<name>A0A9D4R8W6_DREPO</name>
<reference evidence="1" key="1">
    <citation type="journal article" date="2019" name="bioRxiv">
        <title>The Genome of the Zebra Mussel, Dreissena polymorpha: A Resource for Invasive Species Research.</title>
        <authorList>
            <person name="McCartney M.A."/>
            <person name="Auch B."/>
            <person name="Kono T."/>
            <person name="Mallez S."/>
            <person name="Zhang Y."/>
            <person name="Obille A."/>
            <person name="Becker A."/>
            <person name="Abrahante J.E."/>
            <person name="Garbe J."/>
            <person name="Badalamenti J.P."/>
            <person name="Herman A."/>
            <person name="Mangelson H."/>
            <person name="Liachko I."/>
            <person name="Sullivan S."/>
            <person name="Sone E.D."/>
            <person name="Koren S."/>
            <person name="Silverstein K.A.T."/>
            <person name="Beckman K.B."/>
            <person name="Gohl D.M."/>
        </authorList>
    </citation>
    <scope>NUCLEOTIDE SEQUENCE</scope>
    <source>
        <strain evidence="1">Duluth1</strain>
        <tissue evidence="1">Whole animal</tissue>
    </source>
</reference>
<sequence>MATGHACFHGKGAINIPRFSNAYLGNELEVSVTFKAASGSGPDLRAIVYNGDDCELFDPSIVIAASDTELEFVLRNECNYASFVRTYIDSKVCMPVVLLVLYDNALFNNLFVAKIF</sequence>
<dbReference type="AlphaFoldDB" id="A0A9D4R8W6"/>
<keyword evidence="2" id="KW-1185">Reference proteome</keyword>
<dbReference type="EMBL" id="JAIWYP010000003">
    <property type="protein sequence ID" value="KAH3859381.1"/>
    <property type="molecule type" value="Genomic_DNA"/>
</dbReference>
<comment type="caution">
    <text evidence="1">The sequence shown here is derived from an EMBL/GenBank/DDBJ whole genome shotgun (WGS) entry which is preliminary data.</text>
</comment>
<organism evidence="1 2">
    <name type="scientific">Dreissena polymorpha</name>
    <name type="common">Zebra mussel</name>
    <name type="synonym">Mytilus polymorpha</name>
    <dbReference type="NCBI Taxonomy" id="45954"/>
    <lineage>
        <taxon>Eukaryota</taxon>
        <taxon>Metazoa</taxon>
        <taxon>Spiralia</taxon>
        <taxon>Lophotrochozoa</taxon>
        <taxon>Mollusca</taxon>
        <taxon>Bivalvia</taxon>
        <taxon>Autobranchia</taxon>
        <taxon>Heteroconchia</taxon>
        <taxon>Euheterodonta</taxon>
        <taxon>Imparidentia</taxon>
        <taxon>Neoheterodontei</taxon>
        <taxon>Myida</taxon>
        <taxon>Dreissenoidea</taxon>
        <taxon>Dreissenidae</taxon>
        <taxon>Dreissena</taxon>
    </lineage>
</organism>
<evidence type="ECO:0000313" key="1">
    <source>
        <dbReference type="EMBL" id="KAH3859381.1"/>
    </source>
</evidence>
<evidence type="ECO:0000313" key="2">
    <source>
        <dbReference type="Proteomes" id="UP000828390"/>
    </source>
</evidence>
<reference evidence="1" key="2">
    <citation type="submission" date="2020-11" db="EMBL/GenBank/DDBJ databases">
        <authorList>
            <person name="McCartney M.A."/>
            <person name="Auch B."/>
            <person name="Kono T."/>
            <person name="Mallez S."/>
            <person name="Becker A."/>
            <person name="Gohl D.M."/>
            <person name="Silverstein K.A.T."/>
            <person name="Koren S."/>
            <person name="Bechman K.B."/>
            <person name="Herman A."/>
            <person name="Abrahante J.E."/>
            <person name="Garbe J."/>
        </authorList>
    </citation>
    <scope>NUCLEOTIDE SEQUENCE</scope>
    <source>
        <strain evidence="1">Duluth1</strain>
        <tissue evidence="1">Whole animal</tissue>
    </source>
</reference>
<accession>A0A9D4R8W6</accession>
<gene>
    <name evidence="1" type="ORF">DPMN_102101</name>
</gene>
<proteinExistence type="predicted"/>
<protein>
    <submittedName>
        <fullName evidence="1">Uncharacterized protein</fullName>
    </submittedName>
</protein>